<feature type="transmembrane region" description="Helical" evidence="9">
    <location>
        <begin position="474"/>
        <end position="496"/>
    </location>
</feature>
<dbReference type="InterPro" id="IPR043429">
    <property type="entry name" value="ArtM/GltK/GlnP/TcyL/YhdX-like"/>
</dbReference>
<dbReference type="GO" id="GO:0022857">
    <property type="term" value="F:transmembrane transporter activity"/>
    <property type="evidence" value="ECO:0007669"/>
    <property type="project" value="InterPro"/>
</dbReference>
<dbReference type="GO" id="GO:0043190">
    <property type="term" value="C:ATP-binding cassette (ABC) transporter complex"/>
    <property type="evidence" value="ECO:0007669"/>
    <property type="project" value="InterPro"/>
</dbReference>
<evidence type="ECO:0000256" key="3">
    <source>
        <dbReference type="ARBA" id="ARBA00022448"/>
    </source>
</evidence>
<dbReference type="SMART" id="SM00062">
    <property type="entry name" value="PBPb"/>
    <property type="match status" value="1"/>
</dbReference>
<accession>A0A1X0WQA5</accession>
<evidence type="ECO:0000256" key="9">
    <source>
        <dbReference type="RuleBase" id="RU363032"/>
    </source>
</evidence>
<keyword evidence="4" id="KW-1003">Cell membrane</keyword>
<comment type="caution">
    <text evidence="12">The sequence shown here is derived from an EMBL/GenBank/DDBJ whole genome shotgun (WGS) entry which is preliminary data.</text>
</comment>
<evidence type="ECO:0000256" key="4">
    <source>
        <dbReference type="ARBA" id="ARBA00022475"/>
    </source>
</evidence>
<comment type="subcellular location">
    <subcellularLocation>
        <location evidence="1 9">Cell membrane</location>
        <topology evidence="1 9">Multi-pass membrane protein</topology>
    </subcellularLocation>
</comment>
<proteinExistence type="inferred from homology"/>
<feature type="signal peptide" evidence="10">
    <location>
        <begin position="1"/>
        <end position="24"/>
    </location>
</feature>
<dbReference type="Proteomes" id="UP000192428">
    <property type="component" value="Unassembled WGS sequence"/>
</dbReference>
<sequence>MKKLCLSILASLALTLGLASQVQADEYLRIGMEAAYAPFNWTQDDDSNGAVKIDGTNQYANGYDVQIAKKIAKDLGKEPLVVKTKWEGLVPALTSGKIDMIIAGMSPTAERKQEIAFSSSYYTSEPVLLVKKDSAYANAKSLEDFSGAKITSQQGVYLYDLISQIPGVKKETAMGDFAQMRQALEAGVIDAYVSERPEALTAEAANSKFQMVQVEPGFKTGEEDTAIAIGLRKDDSRISQINASIETISKDEQVALMDRMIQEQPAEATATEESSSNFFSQVAKILSENWQQLLRGAGVTLLISIIGTIVGLIIGLAIGVFRTAPLSENKAIYGLQKLVGWILNVYIEIFRGTPMIVQSMVIYYGTAQAFGINLDRTLAAIFIVSINTGAYMTEIVRGGILAVDKGQFEAATALGMTHNQTMRKIVLPQVVRNILPATGNEFVINIKDTSVLNVISVVELYFSGNTVATQTYQYFQTFTIIAVIYFVLTFTVTRVLRFIERYMDMDTYTTGANQMQTGDLKK</sequence>
<evidence type="ECO:0000256" key="5">
    <source>
        <dbReference type="ARBA" id="ARBA00022692"/>
    </source>
</evidence>
<dbReference type="InterPro" id="IPR035906">
    <property type="entry name" value="MetI-like_sf"/>
</dbReference>
<gene>
    <name evidence="12" type="ORF">ATE34_02155</name>
</gene>
<dbReference type="Pfam" id="PF00528">
    <property type="entry name" value="BPD_transp_1"/>
    <property type="match status" value="1"/>
</dbReference>
<evidence type="ECO:0000313" key="13">
    <source>
        <dbReference type="Proteomes" id="UP000192428"/>
    </source>
</evidence>
<evidence type="ECO:0000256" key="8">
    <source>
        <dbReference type="ARBA" id="ARBA00023136"/>
    </source>
</evidence>
<dbReference type="SUPFAM" id="SSF53850">
    <property type="entry name" value="Periplasmic binding protein-like II"/>
    <property type="match status" value="1"/>
</dbReference>
<dbReference type="InterPro" id="IPR010065">
    <property type="entry name" value="AA_ABC_transptr_permease_3TM"/>
</dbReference>
<feature type="domain" description="ABC transmembrane type-1" evidence="11">
    <location>
        <begin position="297"/>
        <end position="496"/>
    </location>
</feature>
<keyword evidence="5 9" id="KW-0812">Transmembrane</keyword>
<dbReference type="eggNOG" id="COG0765">
    <property type="taxonomic scope" value="Bacteria"/>
</dbReference>
<dbReference type="NCBIfam" id="TIGR01726">
    <property type="entry name" value="HEQRo_perm_3TM"/>
    <property type="match status" value="1"/>
</dbReference>
<evidence type="ECO:0000256" key="6">
    <source>
        <dbReference type="ARBA" id="ARBA00022970"/>
    </source>
</evidence>
<keyword evidence="8 9" id="KW-0472">Membrane</keyword>
<dbReference type="FunFam" id="1.10.3720.10:FF:000033">
    <property type="entry name" value="Polar amino acid ABC transporter permease"/>
    <property type="match status" value="1"/>
</dbReference>
<dbReference type="Gene3D" id="3.40.190.10">
    <property type="entry name" value="Periplasmic binding protein-like II"/>
    <property type="match status" value="2"/>
</dbReference>
<comment type="similarity">
    <text evidence="2">Belongs to the binding-protein-dependent transport system permease family. HisMQ subfamily.</text>
</comment>
<feature type="chain" id="PRO_5010882884" evidence="10">
    <location>
        <begin position="25"/>
        <end position="522"/>
    </location>
</feature>
<dbReference type="GO" id="GO:0006865">
    <property type="term" value="P:amino acid transport"/>
    <property type="evidence" value="ECO:0007669"/>
    <property type="project" value="UniProtKB-KW"/>
</dbReference>
<keyword evidence="7 9" id="KW-1133">Transmembrane helix</keyword>
<dbReference type="Pfam" id="PF00497">
    <property type="entry name" value="SBP_bac_3"/>
    <property type="match status" value="1"/>
</dbReference>
<dbReference type="AlphaFoldDB" id="A0A1X0WQA5"/>
<dbReference type="eggNOG" id="COG0834">
    <property type="taxonomic scope" value="Bacteria"/>
</dbReference>
<evidence type="ECO:0000256" key="2">
    <source>
        <dbReference type="ARBA" id="ARBA00010072"/>
    </source>
</evidence>
<evidence type="ECO:0000313" key="12">
    <source>
        <dbReference type="EMBL" id="ORJ28943.1"/>
    </source>
</evidence>
<dbReference type="Gene3D" id="1.10.3720.10">
    <property type="entry name" value="MetI-like"/>
    <property type="match status" value="1"/>
</dbReference>
<dbReference type="PANTHER" id="PTHR30614:SF20">
    <property type="entry name" value="GLUTAMINE TRANSPORT SYSTEM PERMEASE PROTEIN GLNP"/>
    <property type="match status" value="1"/>
</dbReference>
<evidence type="ECO:0000256" key="7">
    <source>
        <dbReference type="ARBA" id="ARBA00022989"/>
    </source>
</evidence>
<keyword evidence="10" id="KW-0732">Signal</keyword>
<dbReference type="SUPFAM" id="SSF161098">
    <property type="entry name" value="MetI-like"/>
    <property type="match status" value="1"/>
</dbReference>
<dbReference type="CDD" id="cd06261">
    <property type="entry name" value="TM_PBP2"/>
    <property type="match status" value="1"/>
</dbReference>
<dbReference type="InterPro" id="IPR000515">
    <property type="entry name" value="MetI-like"/>
</dbReference>
<dbReference type="RefSeq" id="WP_061598045.1">
    <property type="nucleotide sequence ID" value="NZ_LAWC01000001.1"/>
</dbReference>
<evidence type="ECO:0000259" key="11">
    <source>
        <dbReference type="PROSITE" id="PS50928"/>
    </source>
</evidence>
<keyword evidence="3 9" id="KW-0813">Transport</keyword>
<dbReference type="PROSITE" id="PS50928">
    <property type="entry name" value="ABC_TM1"/>
    <property type="match status" value="1"/>
</dbReference>
<protein>
    <submittedName>
        <fullName evidence="12">Glutamine ABC transporter substrate-binding protein</fullName>
    </submittedName>
</protein>
<dbReference type="InterPro" id="IPR001638">
    <property type="entry name" value="Solute-binding_3/MltF_N"/>
</dbReference>
<organism evidence="12 13">
    <name type="scientific">Streptococcus oralis subsp. tigurinus</name>
    <dbReference type="NCBI Taxonomy" id="1077464"/>
    <lineage>
        <taxon>Bacteria</taxon>
        <taxon>Bacillati</taxon>
        <taxon>Bacillota</taxon>
        <taxon>Bacilli</taxon>
        <taxon>Lactobacillales</taxon>
        <taxon>Streptococcaceae</taxon>
        <taxon>Streptococcus</taxon>
    </lineage>
</organism>
<dbReference type="EMBL" id="LNVF01000001">
    <property type="protein sequence ID" value="ORJ28943.1"/>
    <property type="molecule type" value="Genomic_DNA"/>
</dbReference>
<keyword evidence="6" id="KW-0029">Amino-acid transport</keyword>
<name>A0A1X0WQA5_STROR</name>
<reference evidence="12 13" key="1">
    <citation type="journal article" date="2016" name="PLoS ONE">
        <title>Comparative Genomics Analysis of Streptococcus tigurinus Strains Identifies Genetic Elements Specifically and Uniquely Present in Highly Virulent Strains.</title>
        <authorList>
            <person name="Diene S.M."/>
            <person name="Francois P."/>
            <person name="Zbinden A."/>
            <person name="Entenza J.M."/>
            <person name="Resch G."/>
        </authorList>
    </citation>
    <scope>NUCLEOTIDE SEQUENCE [LARGE SCALE GENOMIC DNA]</scope>
    <source>
        <strain evidence="12 13">AZ_8</strain>
    </source>
</reference>
<dbReference type="PANTHER" id="PTHR30614">
    <property type="entry name" value="MEMBRANE COMPONENT OF AMINO ACID ABC TRANSPORTER"/>
    <property type="match status" value="1"/>
</dbReference>
<evidence type="ECO:0000256" key="10">
    <source>
        <dbReference type="SAM" id="SignalP"/>
    </source>
</evidence>
<feature type="transmembrane region" description="Helical" evidence="9">
    <location>
        <begin position="301"/>
        <end position="321"/>
    </location>
</feature>
<evidence type="ECO:0000256" key="1">
    <source>
        <dbReference type="ARBA" id="ARBA00004651"/>
    </source>
</evidence>